<gene>
    <name evidence="1" type="ORF">S12H4_09900</name>
</gene>
<dbReference type="AlphaFoldDB" id="X1RX43"/>
<comment type="caution">
    <text evidence="1">The sequence shown here is derived from an EMBL/GenBank/DDBJ whole genome shotgun (WGS) entry which is preliminary data.</text>
</comment>
<proteinExistence type="predicted"/>
<sequence>MDKKEKLFRLSIELEEVIESESEIFPLFVCGQVCLGIDEIKVTLDLFNARLTEFLDNTL</sequence>
<evidence type="ECO:0000313" key="1">
    <source>
        <dbReference type="EMBL" id="GAI60074.1"/>
    </source>
</evidence>
<dbReference type="EMBL" id="BARW01004115">
    <property type="protein sequence ID" value="GAI60074.1"/>
    <property type="molecule type" value="Genomic_DNA"/>
</dbReference>
<accession>X1RX43</accession>
<name>X1RX43_9ZZZZ</name>
<feature type="non-terminal residue" evidence="1">
    <location>
        <position position="59"/>
    </location>
</feature>
<organism evidence="1">
    <name type="scientific">marine sediment metagenome</name>
    <dbReference type="NCBI Taxonomy" id="412755"/>
    <lineage>
        <taxon>unclassified sequences</taxon>
        <taxon>metagenomes</taxon>
        <taxon>ecological metagenomes</taxon>
    </lineage>
</organism>
<reference evidence="1" key="1">
    <citation type="journal article" date="2014" name="Front. Microbiol.">
        <title>High frequency of phylogenetically diverse reductive dehalogenase-homologous genes in deep subseafloor sedimentary metagenomes.</title>
        <authorList>
            <person name="Kawai M."/>
            <person name="Futagami T."/>
            <person name="Toyoda A."/>
            <person name="Takaki Y."/>
            <person name="Nishi S."/>
            <person name="Hori S."/>
            <person name="Arai W."/>
            <person name="Tsubouchi T."/>
            <person name="Morono Y."/>
            <person name="Uchiyama I."/>
            <person name="Ito T."/>
            <person name="Fujiyama A."/>
            <person name="Inagaki F."/>
            <person name="Takami H."/>
        </authorList>
    </citation>
    <scope>NUCLEOTIDE SEQUENCE</scope>
    <source>
        <strain evidence="1">Expedition CK06-06</strain>
    </source>
</reference>
<protein>
    <submittedName>
        <fullName evidence="1">Uncharacterized protein</fullName>
    </submittedName>
</protein>